<dbReference type="Proteomes" id="UP001055879">
    <property type="component" value="Linkage Group LG17"/>
</dbReference>
<organism evidence="1 2">
    <name type="scientific">Arctium lappa</name>
    <name type="common">Greater burdock</name>
    <name type="synonym">Lappa major</name>
    <dbReference type="NCBI Taxonomy" id="4217"/>
    <lineage>
        <taxon>Eukaryota</taxon>
        <taxon>Viridiplantae</taxon>
        <taxon>Streptophyta</taxon>
        <taxon>Embryophyta</taxon>
        <taxon>Tracheophyta</taxon>
        <taxon>Spermatophyta</taxon>
        <taxon>Magnoliopsida</taxon>
        <taxon>eudicotyledons</taxon>
        <taxon>Gunneridae</taxon>
        <taxon>Pentapetalae</taxon>
        <taxon>asterids</taxon>
        <taxon>campanulids</taxon>
        <taxon>Asterales</taxon>
        <taxon>Asteraceae</taxon>
        <taxon>Carduoideae</taxon>
        <taxon>Cardueae</taxon>
        <taxon>Arctiinae</taxon>
        <taxon>Arctium</taxon>
    </lineage>
</organism>
<evidence type="ECO:0000313" key="1">
    <source>
        <dbReference type="EMBL" id="KAI3667180.1"/>
    </source>
</evidence>
<accession>A0ACB8XI30</accession>
<protein>
    <submittedName>
        <fullName evidence="1">Uncharacterized protein</fullName>
    </submittedName>
</protein>
<keyword evidence="2" id="KW-1185">Reference proteome</keyword>
<proteinExistence type="predicted"/>
<sequence length="157" mass="17498">MFLANQFRNREGRGNQSSTGRQVGRTSGGVGSSKLGTGTFAEVVRRGLKEEVDLEQQSMQRQEQDQKVPIVDKEDDKRERVEETADSKKVPENREDEVEIETGNRPEVAIAGKGVEESTGKEETYSNAVINDLSHAQETQRETEATVWSQNSNKEGN</sequence>
<dbReference type="EMBL" id="CM042063">
    <property type="protein sequence ID" value="KAI3667180.1"/>
    <property type="molecule type" value="Genomic_DNA"/>
</dbReference>
<reference evidence="2" key="1">
    <citation type="journal article" date="2022" name="Mol. Ecol. Resour.">
        <title>The genomes of chicory, endive, great burdock and yacon provide insights into Asteraceae palaeo-polyploidization history and plant inulin production.</title>
        <authorList>
            <person name="Fan W."/>
            <person name="Wang S."/>
            <person name="Wang H."/>
            <person name="Wang A."/>
            <person name="Jiang F."/>
            <person name="Liu H."/>
            <person name="Zhao H."/>
            <person name="Xu D."/>
            <person name="Zhang Y."/>
        </authorList>
    </citation>
    <scope>NUCLEOTIDE SEQUENCE [LARGE SCALE GENOMIC DNA]</scope>
    <source>
        <strain evidence="2">cv. Niubang</strain>
    </source>
</reference>
<comment type="caution">
    <text evidence="1">The sequence shown here is derived from an EMBL/GenBank/DDBJ whole genome shotgun (WGS) entry which is preliminary data.</text>
</comment>
<gene>
    <name evidence="1" type="ORF">L6452_42229</name>
</gene>
<name>A0ACB8XI30_ARCLA</name>
<evidence type="ECO:0000313" key="2">
    <source>
        <dbReference type="Proteomes" id="UP001055879"/>
    </source>
</evidence>
<reference evidence="1 2" key="2">
    <citation type="journal article" date="2022" name="Mol. Ecol. Resour.">
        <title>The genomes of chicory, endive, great burdock and yacon provide insights into Asteraceae paleo-polyploidization history and plant inulin production.</title>
        <authorList>
            <person name="Fan W."/>
            <person name="Wang S."/>
            <person name="Wang H."/>
            <person name="Wang A."/>
            <person name="Jiang F."/>
            <person name="Liu H."/>
            <person name="Zhao H."/>
            <person name="Xu D."/>
            <person name="Zhang Y."/>
        </authorList>
    </citation>
    <scope>NUCLEOTIDE SEQUENCE [LARGE SCALE GENOMIC DNA]</scope>
    <source>
        <strain evidence="2">cv. Niubang</strain>
    </source>
</reference>